<protein>
    <recommendedName>
        <fullName evidence="2">SLH domain-containing protein</fullName>
    </recommendedName>
</protein>
<dbReference type="Gene3D" id="2.60.40.1080">
    <property type="match status" value="1"/>
</dbReference>
<dbReference type="AlphaFoldDB" id="A0AAD0KM97"/>
<evidence type="ECO:0000256" key="1">
    <source>
        <dbReference type="SAM" id="MobiDB-lite"/>
    </source>
</evidence>
<feature type="domain" description="SLH" evidence="2">
    <location>
        <begin position="31"/>
        <end position="91"/>
    </location>
</feature>
<reference evidence="3 4" key="1">
    <citation type="submission" date="2017-06" db="EMBL/GenBank/DDBJ databases">
        <title>Complete genome sequence of Paenibacillus odorifer CBA7130.</title>
        <authorList>
            <person name="Nam Y.-D."/>
            <person name="Kang J."/>
            <person name="Chung W.-H."/>
        </authorList>
    </citation>
    <scope>NUCLEOTIDE SEQUENCE [LARGE SCALE GENOMIC DNA]</scope>
    <source>
        <strain evidence="3 4">CBA7130</strain>
    </source>
</reference>
<dbReference type="PROSITE" id="PS51272">
    <property type="entry name" value="SLH"/>
    <property type="match status" value="2"/>
</dbReference>
<proteinExistence type="predicted"/>
<gene>
    <name evidence="3" type="ORF">CD191_26455</name>
</gene>
<dbReference type="Gene3D" id="2.60.40.10">
    <property type="entry name" value="Immunoglobulins"/>
    <property type="match status" value="1"/>
</dbReference>
<dbReference type="Proteomes" id="UP000249163">
    <property type="component" value="Chromosome"/>
</dbReference>
<dbReference type="InterPro" id="IPR001119">
    <property type="entry name" value="SLH_dom"/>
</dbReference>
<dbReference type="InterPro" id="IPR013783">
    <property type="entry name" value="Ig-like_fold"/>
</dbReference>
<evidence type="ECO:0000259" key="2">
    <source>
        <dbReference type="PROSITE" id="PS51272"/>
    </source>
</evidence>
<dbReference type="RefSeq" id="WP_111505621.1">
    <property type="nucleotide sequence ID" value="NZ_CP021965.1"/>
</dbReference>
<dbReference type="PANTHER" id="PTHR46155">
    <property type="entry name" value="BIFUNCTIONAL INHIBITOR/LIPID-TRANSFER PROTEIN/SEED STORAGE 2S ALBUMIN SUPERFAMILY PROTEIN"/>
    <property type="match status" value="1"/>
</dbReference>
<dbReference type="Pfam" id="PF17963">
    <property type="entry name" value="Big_9"/>
    <property type="match status" value="2"/>
</dbReference>
<dbReference type="Pfam" id="PF00395">
    <property type="entry name" value="SLH"/>
    <property type="match status" value="2"/>
</dbReference>
<sequence length="1072" mass="112048">MKSISLKWGATLVALNTLFGGTLYASAAEIIPPFSDLTEIQQTKSAAILEAARLGLLKGDPNGQFRPTATMTRQELAAILAKTLKLDSSVNSTSTFRDVSDSSWSVSAIEAVKKAGFMEGDLTGNFNPSRPVTREELAVIFVRAIRGTGAQGGQAKKVNDESTISNWAKEYTDVALRLKLIDSPEDMFSPKGTVQRQDMASFLLNIFKEEQQTATIDNIDRDFVTINGTPYLIEGKLKELMGDSNHDALRGAVLKFNSLNRHIDGLQELEIVQKGVQLNTSGLPSGSLLNISGNDVVIKGNVTGDLKIKNGVSSITFQGQIGQIIVDSITPFTIHGSSFLQTLKIVEGGAKITIAPSLSIQNLQLPGNSLPSHFITNYTAIQDNIQTIQNASGAVAPAYTSSTSANAAVSDPTPEPTPVATPSPTPVATPSPTPAPTPEPTPAPTPSPTPVLTPSPTPVATPEPTPVVTPSPTPVATPEPTPVVTPSPTPSPTPVMTPSPTPVATPSPTPMLTPEPTPAPTPSPTPVATPSPTPMLTPEPTPVATPSPTPVATPSPTPVATPEPTPIATPSPTPVATPEPTPVATPSPTPVASPEPTPIATPSPTPVATPEPTPVATPSPTPVLTPEPTPAPTPVNHAPVVQNNIDPISALITSGVQNVDISNVFIDPDGDPLTFAAASSDTSVATVSVNGNHLNLVPVNSGTAMITITAMDGQGGVNTSTFVFTVTSNQPPIAISGITTQLLTPGITAPRIFDLAQLFQDPDNDMLTYSASIDNVNAGTLSINGNTLTVTPAANSSASGLVTLTATDNKGGSTTSTFTLITAQLVNNGFVPITTKQGVSNISFDISKLIPNQSQFKVYTESSTGSLSGPAILNGAIWNGPTSPGTVWIVGSDGKAVVLSISVASQGTSELFFSEYLDGGDGRIAVELYYKGNGNPAGKAEGYTLEVYQFMKATQTKQVYSRPLYPVPVAMPYMFIDSTFGDAFDLMNISYYNDELSLYNPKTYNITALVLKKNGQIVDVLGDPTSTQQFLSTGGTIVRKSGIYTGSQQYSLEGEWNQYPKGSYQYFGSHTP</sequence>
<feature type="compositionally biased region" description="Pro residues" evidence="1">
    <location>
        <begin position="413"/>
        <end position="633"/>
    </location>
</feature>
<accession>A0AAD0KM97</accession>
<organism evidence="3 4">
    <name type="scientific">Paenibacillus odorifer</name>
    <dbReference type="NCBI Taxonomy" id="189426"/>
    <lineage>
        <taxon>Bacteria</taxon>
        <taxon>Bacillati</taxon>
        <taxon>Bacillota</taxon>
        <taxon>Bacilli</taxon>
        <taxon>Bacillales</taxon>
        <taxon>Paenibacillaceae</taxon>
        <taxon>Paenibacillus</taxon>
    </lineage>
</organism>
<name>A0AAD0KM97_9BACL</name>
<evidence type="ECO:0000313" key="4">
    <source>
        <dbReference type="Proteomes" id="UP000249163"/>
    </source>
</evidence>
<feature type="region of interest" description="Disordered" evidence="1">
    <location>
        <begin position="404"/>
        <end position="634"/>
    </location>
</feature>
<dbReference type="PANTHER" id="PTHR46155:SF1">
    <property type="entry name" value="BIFUNCTIONAL INHIBITOR_LIPID-TRANSFER PROTEIN_SEED STORAGE 2S ALBUMIN SUPERFAMILY PROTEIN"/>
    <property type="match status" value="1"/>
</dbReference>
<evidence type="ECO:0000313" key="3">
    <source>
        <dbReference type="EMBL" id="AWV35870.1"/>
    </source>
</evidence>
<feature type="domain" description="SLH" evidence="2">
    <location>
        <begin position="92"/>
        <end position="155"/>
    </location>
</feature>
<dbReference type="EMBL" id="CP021965">
    <property type="protein sequence ID" value="AWV35870.1"/>
    <property type="molecule type" value="Genomic_DNA"/>
</dbReference>